<reference evidence="1" key="1">
    <citation type="submission" date="2018-02" db="EMBL/GenBank/DDBJ databases">
        <title>Rhizophora mucronata_Transcriptome.</title>
        <authorList>
            <person name="Meera S.P."/>
            <person name="Sreeshan A."/>
            <person name="Augustine A."/>
        </authorList>
    </citation>
    <scope>NUCLEOTIDE SEQUENCE</scope>
    <source>
        <tissue evidence="1">Leaf</tissue>
    </source>
</reference>
<dbReference type="AlphaFoldDB" id="A0A2P2N7P6"/>
<evidence type="ECO:0000313" key="1">
    <source>
        <dbReference type="EMBL" id="MBX38416.1"/>
    </source>
</evidence>
<proteinExistence type="predicted"/>
<name>A0A2P2N7P6_RHIMU</name>
<accession>A0A2P2N7P6</accession>
<organism evidence="1">
    <name type="scientific">Rhizophora mucronata</name>
    <name type="common">Asiatic mangrove</name>
    <dbReference type="NCBI Taxonomy" id="61149"/>
    <lineage>
        <taxon>Eukaryota</taxon>
        <taxon>Viridiplantae</taxon>
        <taxon>Streptophyta</taxon>
        <taxon>Embryophyta</taxon>
        <taxon>Tracheophyta</taxon>
        <taxon>Spermatophyta</taxon>
        <taxon>Magnoliopsida</taxon>
        <taxon>eudicotyledons</taxon>
        <taxon>Gunneridae</taxon>
        <taxon>Pentapetalae</taxon>
        <taxon>rosids</taxon>
        <taxon>fabids</taxon>
        <taxon>Malpighiales</taxon>
        <taxon>Rhizophoraceae</taxon>
        <taxon>Rhizophora</taxon>
    </lineage>
</organism>
<protein>
    <submittedName>
        <fullName evidence="1">Uncharacterized protein</fullName>
    </submittedName>
</protein>
<sequence length="32" mass="3784">MNKLYKRDKTRSSPSRLAWFFGAALEEELTHT</sequence>
<dbReference type="EMBL" id="GGEC01057932">
    <property type="protein sequence ID" value="MBX38416.1"/>
    <property type="molecule type" value="Transcribed_RNA"/>
</dbReference>